<feature type="domain" description="Nitrite/Sulfite reductase ferredoxin-like" evidence="7">
    <location>
        <begin position="27"/>
        <end position="78"/>
    </location>
</feature>
<keyword evidence="1" id="KW-0004">4Fe-4S</keyword>
<keyword evidence="9" id="KW-1185">Reference proteome</keyword>
<dbReference type="Gene3D" id="3.90.480.10">
    <property type="entry name" value="Sulfite Reductase Hemoprotein,Domain 2"/>
    <property type="match status" value="1"/>
</dbReference>
<dbReference type="Gene3D" id="3.30.413.10">
    <property type="entry name" value="Sulfite Reductase Hemoprotein, domain 1"/>
    <property type="match status" value="1"/>
</dbReference>
<accession>A0ABW2S2R1</accession>
<evidence type="ECO:0000256" key="3">
    <source>
        <dbReference type="ARBA" id="ARBA00022723"/>
    </source>
</evidence>
<dbReference type="SUPFAM" id="SSF55124">
    <property type="entry name" value="Nitrite/Sulfite reductase N-terminal domain-like"/>
    <property type="match status" value="2"/>
</dbReference>
<dbReference type="NCBIfam" id="TIGR02435">
    <property type="entry name" value="CobG"/>
    <property type="match status" value="1"/>
</dbReference>
<evidence type="ECO:0000313" key="9">
    <source>
        <dbReference type="Proteomes" id="UP001596484"/>
    </source>
</evidence>
<dbReference type="PANTHER" id="PTHR32439:SF9">
    <property type="entry name" value="BLR3264 PROTEIN"/>
    <property type="match status" value="1"/>
</dbReference>
<evidence type="ECO:0000259" key="7">
    <source>
        <dbReference type="Pfam" id="PF03460"/>
    </source>
</evidence>
<gene>
    <name evidence="8" type="primary">cobG</name>
    <name evidence="8" type="ORF">ACFQS9_18180</name>
</gene>
<reference evidence="9" key="1">
    <citation type="journal article" date="2019" name="Int. J. Syst. Evol. Microbiol.">
        <title>The Global Catalogue of Microorganisms (GCM) 10K type strain sequencing project: providing services to taxonomists for standard genome sequencing and annotation.</title>
        <authorList>
            <consortium name="The Broad Institute Genomics Platform"/>
            <consortium name="The Broad Institute Genome Sequencing Center for Infectious Disease"/>
            <person name="Wu L."/>
            <person name="Ma J."/>
        </authorList>
    </citation>
    <scope>NUCLEOTIDE SEQUENCE [LARGE SCALE GENOMIC DNA]</scope>
    <source>
        <strain evidence="9">ICMP 19430</strain>
    </source>
</reference>
<dbReference type="RefSeq" id="WP_378407197.1">
    <property type="nucleotide sequence ID" value="NZ_JBHTCS010000022.1"/>
</dbReference>
<dbReference type="InterPro" id="IPR005117">
    <property type="entry name" value="NiRdtase/SiRdtase_haem-b_fer"/>
</dbReference>
<dbReference type="EC" id="1.14.13.83" evidence="8"/>
<dbReference type="InterPro" id="IPR012798">
    <property type="entry name" value="Cbl_synth_CobG-like"/>
</dbReference>
<dbReference type="Pfam" id="PF03460">
    <property type="entry name" value="NIR_SIR_ferr"/>
    <property type="match status" value="1"/>
</dbReference>
<evidence type="ECO:0000256" key="5">
    <source>
        <dbReference type="ARBA" id="ARBA00023004"/>
    </source>
</evidence>
<dbReference type="PANTHER" id="PTHR32439">
    <property type="entry name" value="FERREDOXIN--NITRITE REDUCTASE, CHLOROPLASTIC"/>
    <property type="match status" value="1"/>
</dbReference>
<protein>
    <submittedName>
        <fullName evidence="8">Precorrin-3B synthase</fullName>
        <ecNumber evidence="8">1.14.13.83</ecNumber>
    </submittedName>
</protein>
<evidence type="ECO:0000256" key="4">
    <source>
        <dbReference type="ARBA" id="ARBA00023002"/>
    </source>
</evidence>
<comment type="caution">
    <text evidence="8">The sequence shown here is derived from an EMBL/GenBank/DDBJ whole genome shotgun (WGS) entry which is preliminary data.</text>
</comment>
<evidence type="ECO:0000313" key="8">
    <source>
        <dbReference type="EMBL" id="MFC7449828.1"/>
    </source>
</evidence>
<evidence type="ECO:0000256" key="6">
    <source>
        <dbReference type="ARBA" id="ARBA00023014"/>
    </source>
</evidence>
<dbReference type="GO" id="GO:0043818">
    <property type="term" value="F:precorrin-3B synthase activity"/>
    <property type="evidence" value="ECO:0007669"/>
    <property type="project" value="UniProtKB-EC"/>
</dbReference>
<keyword evidence="6" id="KW-0411">Iron-sulfur</keyword>
<dbReference type="Proteomes" id="UP001596484">
    <property type="component" value="Unassembled WGS sequence"/>
</dbReference>
<evidence type="ECO:0000256" key="1">
    <source>
        <dbReference type="ARBA" id="ARBA00022485"/>
    </source>
</evidence>
<keyword evidence="3" id="KW-0479">Metal-binding</keyword>
<sequence length="384" mass="39973">MSAEPTTPDRSRPDACPGALQVHQAADGALARVRLPGGFLEPAQLQALAEAARELAAGELELTSRGNVQLRAVRDPDLFAERLTDVGLLPSTTHERVRNILASPLSGRIGGLVDVRGWVRELDHGLCADPSLAQLPGRVMFSLDDGRGDVSGLSADLGLHAVGADEVALVLAGRDSGARVAASDGVPVLLEAARHLLSIRGDRWRLHEIDGGAEQILAGLGLGATASPLDLADGGAGPIGWLDHGDGGITLAAGLALGTIPARTAEFLAAVDKPLVVTPWRSVLLCDLDEWTAEQVVRVLAPMGLIFDAGSPWLQVSACTGSPGCAKSLADVRGDLAAALESGDLRVEGRQHWVGCDRKCGRPRGEVADVVATGDGYRVDRPPR</sequence>
<dbReference type="InterPro" id="IPR036136">
    <property type="entry name" value="Nit/Sulf_reduc_fer-like_dom_sf"/>
</dbReference>
<keyword evidence="4 8" id="KW-0560">Oxidoreductase</keyword>
<organism evidence="8 9">
    <name type="scientific">Rhodococcus daqingensis</name>
    <dbReference type="NCBI Taxonomy" id="2479363"/>
    <lineage>
        <taxon>Bacteria</taxon>
        <taxon>Bacillati</taxon>
        <taxon>Actinomycetota</taxon>
        <taxon>Actinomycetes</taxon>
        <taxon>Mycobacteriales</taxon>
        <taxon>Nocardiaceae</taxon>
        <taxon>Rhodococcus</taxon>
    </lineage>
</organism>
<proteinExistence type="predicted"/>
<dbReference type="InterPro" id="IPR051329">
    <property type="entry name" value="NIR_SIR_4Fe-4S"/>
</dbReference>
<dbReference type="EMBL" id="JBHTCS010000022">
    <property type="protein sequence ID" value="MFC7449828.1"/>
    <property type="molecule type" value="Genomic_DNA"/>
</dbReference>
<evidence type="ECO:0000256" key="2">
    <source>
        <dbReference type="ARBA" id="ARBA00022617"/>
    </source>
</evidence>
<keyword evidence="2" id="KW-0349">Heme</keyword>
<name>A0ABW2S2R1_9NOCA</name>
<dbReference type="InterPro" id="IPR045854">
    <property type="entry name" value="NO2/SO3_Rdtase_4Fe4S_sf"/>
</dbReference>
<keyword evidence="5" id="KW-0408">Iron</keyword>